<dbReference type="EMBL" id="KX236333">
    <property type="protein sequence ID" value="ANH51413.1"/>
    <property type="molecule type" value="Genomic_DNA"/>
</dbReference>
<reference evidence="1 2" key="1">
    <citation type="submission" date="2016-05" db="EMBL/GenBank/DDBJ databases">
        <title>Campylobacter bacteriophages isolated in Slovenia.</title>
        <authorList>
            <person name="Janez N."/>
            <person name="Peterka M."/>
            <person name="Accetto T."/>
        </authorList>
    </citation>
    <scope>NUCLEOTIDE SEQUENCE [LARGE SCALE GENOMIC DNA]</scope>
    <source>
        <strain evidence="1 2">PC14</strain>
    </source>
</reference>
<proteinExistence type="predicted"/>
<evidence type="ECO:0000313" key="2">
    <source>
        <dbReference type="Proteomes" id="UP000202854"/>
    </source>
</evidence>
<gene>
    <name evidence="1" type="ORF">PC14_00120</name>
</gene>
<evidence type="ECO:0000313" key="1">
    <source>
        <dbReference type="EMBL" id="ANH51413.1"/>
    </source>
</evidence>
<dbReference type="KEGG" id="vg:30307055"/>
<dbReference type="RefSeq" id="YP_009321720.1">
    <property type="nucleotide sequence ID" value="NC_031909.1"/>
</dbReference>
<protein>
    <submittedName>
        <fullName evidence="1">Uncharacterized protein</fullName>
    </submittedName>
</protein>
<organism evidence="1 2">
    <name type="scientific">Campylobacter phage PC14</name>
    <dbReference type="NCBI Taxonomy" id="1541686"/>
    <lineage>
        <taxon>Viruses</taxon>
        <taxon>Duplodnaviria</taxon>
        <taxon>Heunggongvirae</taxon>
        <taxon>Uroviricota</taxon>
        <taxon>Caudoviricetes</taxon>
        <taxon>Connertonviridae</taxon>
        <taxon>Fletchervirus</taxon>
        <taxon>Fletchervirus NCTC12673</taxon>
    </lineage>
</organism>
<name>A0A1B0XWB7_9CAUD</name>
<dbReference type="Proteomes" id="UP000202854">
    <property type="component" value="Segment"/>
</dbReference>
<dbReference type="GeneID" id="30307055"/>
<sequence>MTTSGDIATTPSRLTLKRGKIKPKVIKYKQTKTLTLKKLSKN</sequence>
<accession>A0A1B0XWB7</accession>